<comment type="caution">
    <text evidence="2">The sequence shown here is derived from an EMBL/GenBank/DDBJ whole genome shotgun (WGS) entry which is preliminary data.</text>
</comment>
<keyword evidence="3" id="KW-1185">Reference proteome</keyword>
<evidence type="ECO:0000256" key="1">
    <source>
        <dbReference type="SAM" id="MobiDB-lite"/>
    </source>
</evidence>
<name>A0A5N5D745_9PEZI</name>
<feature type="compositionally biased region" description="Basic and acidic residues" evidence="1">
    <location>
        <begin position="66"/>
        <end position="79"/>
    </location>
</feature>
<evidence type="ECO:0000313" key="3">
    <source>
        <dbReference type="Proteomes" id="UP000325902"/>
    </source>
</evidence>
<feature type="region of interest" description="Disordered" evidence="1">
    <location>
        <begin position="21"/>
        <end position="98"/>
    </location>
</feature>
<reference evidence="2 3" key="1">
    <citation type="journal article" date="2019" name="Sci. Rep.">
        <title>A multi-omics analysis of the grapevine pathogen Lasiodiplodia theobromae reveals that temperature affects the expression of virulence- and pathogenicity-related genes.</title>
        <authorList>
            <person name="Felix C."/>
            <person name="Meneses R."/>
            <person name="Goncalves M.F.M."/>
            <person name="Tilleman L."/>
            <person name="Duarte A.S."/>
            <person name="Jorrin-Novo J.V."/>
            <person name="Van de Peer Y."/>
            <person name="Deforce D."/>
            <person name="Van Nieuwerburgh F."/>
            <person name="Esteves A.C."/>
            <person name="Alves A."/>
        </authorList>
    </citation>
    <scope>NUCLEOTIDE SEQUENCE [LARGE SCALE GENOMIC DNA]</scope>
    <source>
        <strain evidence="2 3">LA-SOL3</strain>
    </source>
</reference>
<gene>
    <name evidence="2" type="ORF">DBV05_g7822</name>
</gene>
<dbReference type="OrthoDB" id="3944701at2759"/>
<protein>
    <submittedName>
        <fullName evidence="2">Uncharacterized protein</fullName>
    </submittedName>
</protein>
<proteinExistence type="predicted"/>
<dbReference type="Proteomes" id="UP000325902">
    <property type="component" value="Unassembled WGS sequence"/>
</dbReference>
<dbReference type="AlphaFoldDB" id="A0A5N5D745"/>
<dbReference type="EMBL" id="VCHE01000057">
    <property type="protein sequence ID" value="KAB2573548.1"/>
    <property type="molecule type" value="Genomic_DNA"/>
</dbReference>
<organism evidence="2 3">
    <name type="scientific">Lasiodiplodia theobromae</name>
    <dbReference type="NCBI Taxonomy" id="45133"/>
    <lineage>
        <taxon>Eukaryota</taxon>
        <taxon>Fungi</taxon>
        <taxon>Dikarya</taxon>
        <taxon>Ascomycota</taxon>
        <taxon>Pezizomycotina</taxon>
        <taxon>Dothideomycetes</taxon>
        <taxon>Dothideomycetes incertae sedis</taxon>
        <taxon>Botryosphaeriales</taxon>
        <taxon>Botryosphaeriaceae</taxon>
        <taxon>Lasiodiplodia</taxon>
    </lineage>
</organism>
<accession>A0A5N5D745</accession>
<sequence>MRDIFPTPVDENQLFDTVLVSDDGSFRETGPGRAVASEPLESGSGSPRADSGPLNDDIIRNASSQPRDEAVAETNDTREAPQGQSTEEPGTAGTSEEGSLGLYFSSLESPIDWDDSALANAWLAEGSVPPNSDMAVPQRSAMREHASRPSSIASTSCNCINRTIASVEQFKSSPNTAALTETTLAAYKMSIVDCEKLLSCAHCYASTSATMLVIMVSDKLIASYQRLYARGSRSWTSESSPADPIAFEDLHVAGAADVHHDQTYPPRRMSLGEYPIDCEREWAHIMALLISLQLTRIRDLLERLRVRVLATDELQMQIIQQQETRLRHIMAHFQKRAKVFVP</sequence>
<evidence type="ECO:0000313" key="2">
    <source>
        <dbReference type="EMBL" id="KAB2573548.1"/>
    </source>
</evidence>
<feature type="compositionally biased region" description="Polar residues" evidence="1">
    <location>
        <begin position="82"/>
        <end position="97"/>
    </location>
</feature>